<dbReference type="Gene3D" id="3.90.550.10">
    <property type="entry name" value="Spore Coat Polysaccharide Biosynthesis Protein SpsA, Chain A"/>
    <property type="match status" value="1"/>
</dbReference>
<evidence type="ECO:0000259" key="1">
    <source>
        <dbReference type="Pfam" id="PF00483"/>
    </source>
</evidence>
<accession>A0A1G1Y0H6</accession>
<dbReference type="InterPro" id="IPR005835">
    <property type="entry name" value="NTP_transferase_dom"/>
</dbReference>
<dbReference type="Pfam" id="PF00483">
    <property type="entry name" value="NTP_transferase"/>
    <property type="match status" value="1"/>
</dbReference>
<dbReference type="Proteomes" id="UP000178432">
    <property type="component" value="Unassembled WGS sequence"/>
</dbReference>
<organism evidence="2 3">
    <name type="scientific">Candidatus Buchananbacteria bacterium RIFCSPHIGHO2_01_FULL_46_12</name>
    <dbReference type="NCBI Taxonomy" id="1797536"/>
    <lineage>
        <taxon>Bacteria</taxon>
        <taxon>Candidatus Buchananiibacteriota</taxon>
    </lineage>
</organism>
<feature type="domain" description="Nucleotidyl transferase" evidence="1">
    <location>
        <begin position="3"/>
        <end position="229"/>
    </location>
</feature>
<evidence type="ECO:0000313" key="3">
    <source>
        <dbReference type="Proteomes" id="UP000178432"/>
    </source>
</evidence>
<dbReference type="SUPFAM" id="SSF53448">
    <property type="entry name" value="Nucleotide-diphospho-sugar transferases"/>
    <property type="match status" value="1"/>
</dbReference>
<dbReference type="CDD" id="cd04181">
    <property type="entry name" value="NTP_transferase"/>
    <property type="match status" value="1"/>
</dbReference>
<dbReference type="InterPro" id="IPR029044">
    <property type="entry name" value="Nucleotide-diphossugar_trans"/>
</dbReference>
<dbReference type="InterPro" id="IPR050486">
    <property type="entry name" value="Mannose-1P_guanyltransferase"/>
</dbReference>
<comment type="caution">
    <text evidence="2">The sequence shown here is derived from an EMBL/GenBank/DDBJ whole genome shotgun (WGS) entry which is preliminary data.</text>
</comment>
<proteinExistence type="predicted"/>
<sequence length="249" mass="27740">MIAIILAGGEGTRLRPLTRKIPKALIPIREKTLTELVLDIYKNAGISDFYLSIGYLAGQMVAYFGDGSGFGCQIRYLREEKPMGTAGPLLILKKQGEIPAEDFFMCNGDNLFALDLEKMLQAHQNNQAAATIALTQVADVTHFGIARLAGEKILEFMEKPSQKEAPSDYANSGYYVLSPEVFDYLPAKDFAMMEKDVFPALAKAGKLFGFKSDAQWFDTGTPERYERVKREWGGPFVSQSIKQDKFLAR</sequence>
<protein>
    <recommendedName>
        <fullName evidence="1">Nucleotidyl transferase domain-containing protein</fullName>
    </recommendedName>
</protein>
<dbReference type="PANTHER" id="PTHR22572">
    <property type="entry name" value="SUGAR-1-PHOSPHATE GUANYL TRANSFERASE"/>
    <property type="match status" value="1"/>
</dbReference>
<name>A0A1G1Y0H6_9BACT</name>
<reference evidence="2 3" key="1">
    <citation type="journal article" date="2016" name="Nat. Commun.">
        <title>Thousands of microbial genomes shed light on interconnected biogeochemical processes in an aquifer system.</title>
        <authorList>
            <person name="Anantharaman K."/>
            <person name="Brown C.T."/>
            <person name="Hug L.A."/>
            <person name="Sharon I."/>
            <person name="Castelle C.J."/>
            <person name="Probst A.J."/>
            <person name="Thomas B.C."/>
            <person name="Singh A."/>
            <person name="Wilkins M.J."/>
            <person name="Karaoz U."/>
            <person name="Brodie E.L."/>
            <person name="Williams K.H."/>
            <person name="Hubbard S.S."/>
            <person name="Banfield J.F."/>
        </authorList>
    </citation>
    <scope>NUCLEOTIDE SEQUENCE [LARGE SCALE GENOMIC DNA]</scope>
</reference>
<evidence type="ECO:0000313" key="2">
    <source>
        <dbReference type="EMBL" id="OGY45839.1"/>
    </source>
</evidence>
<dbReference type="AlphaFoldDB" id="A0A1G1Y0H6"/>
<dbReference type="EMBL" id="MHIF01000071">
    <property type="protein sequence ID" value="OGY45839.1"/>
    <property type="molecule type" value="Genomic_DNA"/>
</dbReference>
<gene>
    <name evidence="2" type="ORF">A2663_01895</name>
</gene>